<dbReference type="PROSITE" id="PS50889">
    <property type="entry name" value="S4"/>
    <property type="match status" value="1"/>
</dbReference>
<dbReference type="AlphaFoldDB" id="A0A510JGI4"/>
<proteinExistence type="inferred from homology"/>
<comment type="subunit">
    <text evidence="5">Associates with stalled 50S ribosomal subunits. Binds to RqcH, 23S rRNA and the P-site tRNA. Does not require RqcH for association with 50S subunits.</text>
</comment>
<evidence type="ECO:0000256" key="5">
    <source>
        <dbReference type="HAMAP-Rule" id="MF_00871"/>
    </source>
</evidence>
<protein>
    <recommendedName>
        <fullName evidence="5">RQC P-site tRNA stabilizing factor</fullName>
        <shortName evidence="5">RqcP</shortName>
    </recommendedName>
    <alternativeName>
        <fullName evidence="5">Ribosome-associated protein quality control protein P</fullName>
    </alternativeName>
</protein>
<accession>A0A510JGI4</accession>
<dbReference type="SMART" id="SM00363">
    <property type="entry name" value="S4"/>
    <property type="match status" value="1"/>
</dbReference>
<dbReference type="GO" id="GO:0000049">
    <property type="term" value="F:tRNA binding"/>
    <property type="evidence" value="ECO:0007669"/>
    <property type="project" value="UniProtKB-UniRule"/>
</dbReference>
<comment type="similarity">
    <text evidence="5">Belongs to the RqcP family.</text>
</comment>
<dbReference type="GO" id="GO:0043023">
    <property type="term" value="F:ribosomal large subunit binding"/>
    <property type="evidence" value="ECO:0007669"/>
    <property type="project" value="UniProtKB-UniRule"/>
</dbReference>
<dbReference type="Proteomes" id="UP000321892">
    <property type="component" value="Chromosome"/>
</dbReference>
<dbReference type="EMBL" id="AP019823">
    <property type="protein sequence ID" value="BBM37355.1"/>
    <property type="molecule type" value="Genomic_DNA"/>
</dbReference>
<dbReference type="Gene3D" id="3.10.290.10">
    <property type="entry name" value="RNA-binding S4 domain"/>
    <property type="match status" value="1"/>
</dbReference>
<dbReference type="InterPro" id="IPR002942">
    <property type="entry name" value="S4_RNA-bd"/>
</dbReference>
<keyword evidence="4 5" id="KW-0648">Protein biosynthesis</keyword>
<dbReference type="HAMAP" id="MF_00871">
    <property type="entry name" value="RqcP"/>
    <property type="match status" value="1"/>
</dbReference>
<dbReference type="GO" id="GO:0072344">
    <property type="term" value="P:rescue of stalled ribosome"/>
    <property type="evidence" value="ECO:0007669"/>
    <property type="project" value="UniProtKB-UniRule"/>
</dbReference>
<evidence type="ECO:0000259" key="6">
    <source>
        <dbReference type="SMART" id="SM00363"/>
    </source>
</evidence>
<feature type="domain" description="RNA-binding S4" evidence="6">
    <location>
        <begin position="1"/>
        <end position="64"/>
    </location>
</feature>
<dbReference type="PIRSF" id="PIRSF038881">
    <property type="entry name" value="RNAbp_HP1423"/>
    <property type="match status" value="1"/>
</dbReference>
<evidence type="ECO:0000313" key="8">
    <source>
        <dbReference type="Proteomes" id="UP000321892"/>
    </source>
</evidence>
<dbReference type="KEGG" id="lhf:JCM16775_0030"/>
<dbReference type="Pfam" id="PF01479">
    <property type="entry name" value="S4"/>
    <property type="match status" value="1"/>
</dbReference>
<keyword evidence="3 5" id="KW-0694">RNA-binding</keyword>
<sequence>MRLDKFLKVTRIIKRRTVAKELADNGNIVVNGDIKKSSYDVKKGDIFEIKYFNKNIKVKVLDLPPESLKKEFIDEYIQIID</sequence>
<dbReference type="InterPro" id="IPR036986">
    <property type="entry name" value="S4_RNA-bd_sf"/>
</dbReference>
<dbReference type="CDD" id="cd00165">
    <property type="entry name" value="S4"/>
    <property type="match status" value="1"/>
</dbReference>
<dbReference type="OrthoDB" id="9805210at2"/>
<name>A0A510JGI4_9FUSO</name>
<dbReference type="GO" id="GO:0019843">
    <property type="term" value="F:rRNA binding"/>
    <property type="evidence" value="ECO:0007669"/>
    <property type="project" value="UniProtKB-UniRule"/>
</dbReference>
<keyword evidence="1 5" id="KW-0820">tRNA-binding</keyword>
<dbReference type="SUPFAM" id="SSF55174">
    <property type="entry name" value="Alpha-L RNA-binding motif"/>
    <property type="match status" value="1"/>
</dbReference>
<evidence type="ECO:0000256" key="1">
    <source>
        <dbReference type="ARBA" id="ARBA00022555"/>
    </source>
</evidence>
<evidence type="ECO:0000256" key="3">
    <source>
        <dbReference type="ARBA" id="ARBA00022884"/>
    </source>
</evidence>
<dbReference type="InterPro" id="IPR025490">
    <property type="entry name" value="RqcP"/>
</dbReference>
<organism evidence="7 8">
    <name type="scientific">Leptotrichia hofstadii</name>
    <dbReference type="NCBI Taxonomy" id="157688"/>
    <lineage>
        <taxon>Bacteria</taxon>
        <taxon>Fusobacteriati</taxon>
        <taxon>Fusobacteriota</taxon>
        <taxon>Fusobacteriia</taxon>
        <taxon>Fusobacteriales</taxon>
        <taxon>Leptotrichiaceae</taxon>
        <taxon>Leptotrichia</taxon>
    </lineage>
</organism>
<comment type="function">
    <text evidence="5">Key component of the ribosome quality control system (RQC), a ribosome-associated complex that mediates the extraction of incompletely synthesized nascent chains from stalled ribosomes and their subsequent degradation. RqcH recruits Ala-charged tRNA, and with RqcP directs the elongation of stalled nascent chains on 50S ribosomal subunits, leading to non-templated C-terminal alanine extensions (Ala tail). The Ala tail promotes nascent chain degradation. RqcP is associated with the translocation-like movement of the peptidyl-tRNA from the A-site into the P-site.</text>
</comment>
<gene>
    <name evidence="5" type="primary">rqcP</name>
    <name evidence="7" type="ORF">JCM16775_0030</name>
</gene>
<evidence type="ECO:0000256" key="4">
    <source>
        <dbReference type="ARBA" id="ARBA00022917"/>
    </source>
</evidence>
<reference evidence="7 8" key="1">
    <citation type="submission" date="2019-07" db="EMBL/GenBank/DDBJ databases">
        <title>Complete Genome Sequence of Leptotrichia hofstadii Strain JCM16775.</title>
        <authorList>
            <person name="Watanabe S."/>
            <person name="Cui L."/>
        </authorList>
    </citation>
    <scope>NUCLEOTIDE SEQUENCE [LARGE SCALE GENOMIC DNA]</scope>
    <source>
        <strain evidence="7 8">JCM16775</strain>
    </source>
</reference>
<evidence type="ECO:0000256" key="2">
    <source>
        <dbReference type="ARBA" id="ARBA00022730"/>
    </source>
</evidence>
<dbReference type="RefSeq" id="WP_006805422.1">
    <property type="nucleotide sequence ID" value="NZ_AP019823.1"/>
</dbReference>
<keyword evidence="2 5" id="KW-0699">rRNA-binding</keyword>
<keyword evidence="8" id="KW-1185">Reference proteome</keyword>
<evidence type="ECO:0000313" key="7">
    <source>
        <dbReference type="EMBL" id="BBM37355.1"/>
    </source>
</evidence>